<protein>
    <recommendedName>
        <fullName evidence="3">Protein kinase domain-containing protein</fullName>
    </recommendedName>
</protein>
<evidence type="ECO:0000313" key="2">
    <source>
        <dbReference type="Proteomes" id="UP000683000"/>
    </source>
</evidence>
<comment type="caution">
    <text evidence="1">The sequence shown here is derived from an EMBL/GenBank/DDBJ whole genome shotgun (WGS) entry which is preliminary data.</text>
</comment>
<proteinExistence type="predicted"/>
<gene>
    <name evidence="1" type="ORF">JVT61DRAFT_10767</name>
</gene>
<evidence type="ECO:0008006" key="3">
    <source>
        <dbReference type="Google" id="ProtNLM"/>
    </source>
</evidence>
<sequence>MSSRTLSSQLEGRPLADLTQQVARESAIQVAGGAFGDVYKCRRYTSGSSSLVAVKCLRYFVSEDPEENQRKLESNNKVGSVFDLPTHALTSGGRYSAENSVF</sequence>
<dbReference type="AlphaFoldDB" id="A0A8I3A5H9"/>
<reference evidence="1" key="1">
    <citation type="submission" date="2021-03" db="EMBL/GenBank/DDBJ databases">
        <title>Evolutionary innovations through gain and loss of genes in the ectomycorrhizal Boletales.</title>
        <authorList>
            <person name="Wu G."/>
            <person name="Miyauchi S."/>
            <person name="Morin E."/>
            <person name="Yang Z.-L."/>
            <person name="Xu J."/>
            <person name="Martin F.M."/>
        </authorList>
    </citation>
    <scope>NUCLEOTIDE SEQUENCE</scope>
    <source>
        <strain evidence="1">BR01</strain>
    </source>
</reference>
<evidence type="ECO:0000313" key="1">
    <source>
        <dbReference type="EMBL" id="KAG6371043.1"/>
    </source>
</evidence>
<dbReference type="Proteomes" id="UP000683000">
    <property type="component" value="Unassembled WGS sequence"/>
</dbReference>
<keyword evidence="2" id="KW-1185">Reference proteome</keyword>
<dbReference type="EMBL" id="JAGFBS010000041">
    <property type="protein sequence ID" value="KAG6371043.1"/>
    <property type="molecule type" value="Genomic_DNA"/>
</dbReference>
<dbReference type="SUPFAM" id="SSF56112">
    <property type="entry name" value="Protein kinase-like (PK-like)"/>
    <property type="match status" value="1"/>
</dbReference>
<dbReference type="InterPro" id="IPR011009">
    <property type="entry name" value="Kinase-like_dom_sf"/>
</dbReference>
<name>A0A8I3A5H9_9AGAM</name>
<organism evidence="1 2">
    <name type="scientific">Boletus reticuloceps</name>
    <dbReference type="NCBI Taxonomy" id="495285"/>
    <lineage>
        <taxon>Eukaryota</taxon>
        <taxon>Fungi</taxon>
        <taxon>Dikarya</taxon>
        <taxon>Basidiomycota</taxon>
        <taxon>Agaricomycotina</taxon>
        <taxon>Agaricomycetes</taxon>
        <taxon>Agaricomycetidae</taxon>
        <taxon>Boletales</taxon>
        <taxon>Boletineae</taxon>
        <taxon>Boletaceae</taxon>
        <taxon>Boletoideae</taxon>
        <taxon>Boletus</taxon>
    </lineage>
</organism>
<accession>A0A8I3A5H9</accession>